<organism evidence="2">
    <name type="scientific">Nicotiana tabacum</name>
    <name type="common">Common tobacco</name>
    <dbReference type="NCBI Taxonomy" id="4097"/>
    <lineage>
        <taxon>Eukaryota</taxon>
        <taxon>Viridiplantae</taxon>
        <taxon>Streptophyta</taxon>
        <taxon>Embryophyta</taxon>
        <taxon>Tracheophyta</taxon>
        <taxon>Spermatophyta</taxon>
        <taxon>Magnoliopsida</taxon>
        <taxon>eudicotyledons</taxon>
        <taxon>Gunneridae</taxon>
        <taxon>Pentapetalae</taxon>
        <taxon>asterids</taxon>
        <taxon>lamiids</taxon>
        <taxon>Solanales</taxon>
        <taxon>Solanaceae</taxon>
        <taxon>Nicotianoideae</taxon>
        <taxon>Nicotianeae</taxon>
        <taxon>Nicotiana</taxon>
    </lineage>
</organism>
<feature type="region of interest" description="Disordered" evidence="1">
    <location>
        <begin position="14"/>
        <end position="47"/>
    </location>
</feature>
<protein>
    <recommendedName>
        <fullName evidence="3">Mitochondrial protein</fullName>
    </recommendedName>
</protein>
<feature type="region of interest" description="Disordered" evidence="1">
    <location>
        <begin position="60"/>
        <end position="88"/>
    </location>
</feature>
<sequence>MVYKELIDMENVKGDMMSQVKESNEEDAAESPTDTEEPGSSIITTEADNIVVNAVQGTPDAELRSGTHSSIDANNKSHSEKLLSSHNEIQPKNIKEALKDADWITAIQDELYQFERNRVWHLVPRPSDRTVIGTGWVFKNKLDEFGNTTRNKARLSKFLLENGFTRGKIDNTLFLKKRGRNLLIVQVYVDDIIFGETNDSFCEEFAKLM</sequence>
<proteinExistence type="predicted"/>
<gene>
    <name evidence="2" type="primary">LOC107795226</name>
</gene>
<name>A0A1S4A9I9_TOBAC</name>
<dbReference type="AlphaFoldDB" id="A0A1S4A9I9"/>
<dbReference type="RefSeq" id="XP_016473308.1">
    <property type="nucleotide sequence ID" value="XM_016617822.1"/>
</dbReference>
<reference evidence="2" key="1">
    <citation type="submission" date="2025-08" db="UniProtKB">
        <authorList>
            <consortium name="RefSeq"/>
        </authorList>
    </citation>
    <scope>IDENTIFICATION</scope>
</reference>
<accession>A0A1S4A9I9</accession>
<feature type="compositionally biased region" description="Acidic residues" evidence="1">
    <location>
        <begin position="24"/>
        <end position="37"/>
    </location>
</feature>
<dbReference type="OrthoDB" id="1740642at2759"/>
<dbReference type="KEGG" id="nta:107795226"/>
<dbReference type="STRING" id="4097.A0A1S4A9I9"/>
<evidence type="ECO:0008006" key="3">
    <source>
        <dbReference type="Google" id="ProtNLM"/>
    </source>
</evidence>
<dbReference type="PaxDb" id="4097-A0A1S4A9I9"/>
<evidence type="ECO:0000256" key="1">
    <source>
        <dbReference type="SAM" id="MobiDB-lite"/>
    </source>
</evidence>
<evidence type="ECO:0000313" key="2">
    <source>
        <dbReference type="RefSeq" id="XP_016473308.1"/>
    </source>
</evidence>